<evidence type="ECO:0000256" key="7">
    <source>
        <dbReference type="SAM" id="Phobius"/>
    </source>
</evidence>
<protein>
    <submittedName>
        <fullName evidence="11">DUF1279 domain-containing protein</fullName>
    </submittedName>
</protein>
<dbReference type="GO" id="GO:0005739">
    <property type="term" value="C:mitochondrion"/>
    <property type="evidence" value="ECO:0007669"/>
    <property type="project" value="TreeGrafter"/>
</dbReference>
<evidence type="ECO:0000256" key="4">
    <source>
        <dbReference type="ARBA" id="ARBA00023054"/>
    </source>
</evidence>
<proteinExistence type="predicted"/>
<reference evidence="11" key="1">
    <citation type="submission" date="2016-06" db="UniProtKB">
        <authorList>
            <consortium name="WormBaseParasite"/>
        </authorList>
    </citation>
    <scope>IDENTIFICATION</scope>
</reference>
<feature type="transmembrane region" description="Helical" evidence="7">
    <location>
        <begin position="160"/>
        <end position="182"/>
    </location>
</feature>
<evidence type="ECO:0000313" key="11">
    <source>
        <dbReference type="WBParaSite" id="GPUH_0001130401-mRNA-1"/>
    </source>
</evidence>
<comment type="subcellular location">
    <subcellularLocation>
        <location evidence="1">Membrane</location>
        <topology evidence="1">Single-pass membrane protein</topology>
    </subcellularLocation>
</comment>
<dbReference type="PANTHER" id="PTHR21377:SF1">
    <property type="entry name" value="PROTEIN FAM210A"/>
    <property type="match status" value="1"/>
</dbReference>
<feature type="transmembrane region" description="Helical" evidence="7">
    <location>
        <begin position="89"/>
        <end position="111"/>
    </location>
</feature>
<organism evidence="11">
    <name type="scientific">Gongylonema pulchrum</name>
    <dbReference type="NCBI Taxonomy" id="637853"/>
    <lineage>
        <taxon>Eukaryota</taxon>
        <taxon>Metazoa</taxon>
        <taxon>Ecdysozoa</taxon>
        <taxon>Nematoda</taxon>
        <taxon>Chromadorea</taxon>
        <taxon>Rhabditida</taxon>
        <taxon>Spirurina</taxon>
        <taxon>Spiruromorpha</taxon>
        <taxon>Spiruroidea</taxon>
        <taxon>Gongylonematidae</taxon>
        <taxon>Gongylonema</taxon>
    </lineage>
</organism>
<gene>
    <name evidence="9" type="ORF">GPUH_LOCUS11291</name>
</gene>
<evidence type="ECO:0000256" key="5">
    <source>
        <dbReference type="ARBA" id="ARBA00023136"/>
    </source>
</evidence>
<dbReference type="InterPro" id="IPR009688">
    <property type="entry name" value="FAM210A/B-like_dom"/>
</dbReference>
<keyword evidence="4" id="KW-0175">Coiled coil</keyword>
<dbReference type="Pfam" id="PF06916">
    <property type="entry name" value="FAM210A-B_dom"/>
    <property type="match status" value="1"/>
</dbReference>
<evidence type="ECO:0000256" key="1">
    <source>
        <dbReference type="ARBA" id="ARBA00004167"/>
    </source>
</evidence>
<evidence type="ECO:0000256" key="6">
    <source>
        <dbReference type="SAM" id="MobiDB-lite"/>
    </source>
</evidence>
<dbReference type="Proteomes" id="UP000271098">
    <property type="component" value="Unassembled WGS sequence"/>
</dbReference>
<evidence type="ECO:0000259" key="8">
    <source>
        <dbReference type="Pfam" id="PF06916"/>
    </source>
</evidence>
<name>A0A183DRF0_9BILA</name>
<dbReference type="WBParaSite" id="GPUH_0001130401-mRNA-1">
    <property type="protein sequence ID" value="GPUH_0001130401-mRNA-1"/>
    <property type="gene ID" value="GPUH_0001130401"/>
</dbReference>
<keyword evidence="5 7" id="KW-0472">Membrane</keyword>
<dbReference type="PANTHER" id="PTHR21377">
    <property type="entry name" value="PROTEIN FAM210B, MITOCHONDRIAL"/>
    <property type="match status" value="1"/>
</dbReference>
<feature type="compositionally biased region" description="Basic and acidic residues" evidence="6">
    <location>
        <begin position="212"/>
        <end position="222"/>
    </location>
</feature>
<evidence type="ECO:0000256" key="2">
    <source>
        <dbReference type="ARBA" id="ARBA00022692"/>
    </source>
</evidence>
<dbReference type="EMBL" id="UYRT01078467">
    <property type="protein sequence ID" value="VDN18589.1"/>
    <property type="molecule type" value="Genomic_DNA"/>
</dbReference>
<reference evidence="9 10" key="2">
    <citation type="submission" date="2018-11" db="EMBL/GenBank/DDBJ databases">
        <authorList>
            <consortium name="Pathogen Informatics"/>
        </authorList>
    </citation>
    <scope>NUCLEOTIDE SEQUENCE [LARGE SCALE GENOMIC DNA]</scope>
</reference>
<keyword evidence="2 7" id="KW-0812">Transmembrane</keyword>
<dbReference type="InterPro" id="IPR045866">
    <property type="entry name" value="FAM210A/B-like"/>
</dbReference>
<dbReference type="OrthoDB" id="5874039at2759"/>
<dbReference type="AlphaFoldDB" id="A0A183DRF0"/>
<keyword evidence="3 7" id="KW-1133">Transmembrane helix</keyword>
<accession>A0A183DRF0</accession>
<evidence type="ECO:0000313" key="10">
    <source>
        <dbReference type="Proteomes" id="UP000271098"/>
    </source>
</evidence>
<evidence type="ECO:0000256" key="3">
    <source>
        <dbReference type="ARBA" id="ARBA00022989"/>
    </source>
</evidence>
<feature type="region of interest" description="Disordered" evidence="6">
    <location>
        <begin position="205"/>
        <end position="233"/>
    </location>
</feature>
<feature type="domain" description="DUF1279" evidence="8">
    <location>
        <begin position="81"/>
        <end position="168"/>
    </location>
</feature>
<evidence type="ECO:0000313" key="9">
    <source>
        <dbReference type="EMBL" id="VDN18589.1"/>
    </source>
</evidence>
<sequence>MLASVDIHRFPSTSSHASSLLASNSYVFCGTGRVLLHTAAQRFDVPPPPPPLEEHDEKLKKAEDAVKKEHKEAKPTGLFAKLKYYLKRYWYIAIPIHIVNCAVWFIVFYIVCRSGLDVVALLEKCHLPDSLINKVKSTPPNAGYAVVAFLLYKIATPLRYATTLLLIQLSFPVLRRFGILTAKEVKYRMRLKYTNKMRKMKRRYQQNLHRARGGELHEDSKKRPNAGGSLKKP</sequence>
<keyword evidence="10" id="KW-1185">Reference proteome</keyword>
<dbReference type="GO" id="GO:0016020">
    <property type="term" value="C:membrane"/>
    <property type="evidence" value="ECO:0007669"/>
    <property type="project" value="UniProtKB-SubCell"/>
</dbReference>